<gene>
    <name evidence="2" type="ORF">DERYTH_LOCUS9797</name>
</gene>
<evidence type="ECO:0000313" key="3">
    <source>
        <dbReference type="Proteomes" id="UP000789405"/>
    </source>
</evidence>
<feature type="non-terminal residue" evidence="2">
    <location>
        <position position="1"/>
    </location>
</feature>
<evidence type="ECO:0000256" key="1">
    <source>
        <dbReference type="SAM" id="MobiDB-lite"/>
    </source>
</evidence>
<evidence type="ECO:0000313" key="2">
    <source>
        <dbReference type="EMBL" id="CAG8643648.1"/>
    </source>
</evidence>
<dbReference type="OrthoDB" id="2425154at2759"/>
<feature type="region of interest" description="Disordered" evidence="1">
    <location>
        <begin position="45"/>
        <end position="75"/>
    </location>
</feature>
<organism evidence="2 3">
    <name type="scientific">Dentiscutata erythropus</name>
    <dbReference type="NCBI Taxonomy" id="1348616"/>
    <lineage>
        <taxon>Eukaryota</taxon>
        <taxon>Fungi</taxon>
        <taxon>Fungi incertae sedis</taxon>
        <taxon>Mucoromycota</taxon>
        <taxon>Glomeromycotina</taxon>
        <taxon>Glomeromycetes</taxon>
        <taxon>Diversisporales</taxon>
        <taxon>Gigasporaceae</taxon>
        <taxon>Dentiscutata</taxon>
    </lineage>
</organism>
<name>A0A9N9GYC0_9GLOM</name>
<reference evidence="2" key="1">
    <citation type="submission" date="2021-06" db="EMBL/GenBank/DDBJ databases">
        <authorList>
            <person name="Kallberg Y."/>
            <person name="Tangrot J."/>
            <person name="Rosling A."/>
        </authorList>
    </citation>
    <scope>NUCLEOTIDE SEQUENCE</scope>
    <source>
        <strain evidence="2">MA453B</strain>
    </source>
</reference>
<dbReference type="EMBL" id="CAJVPY010005461">
    <property type="protein sequence ID" value="CAG8643648.1"/>
    <property type="molecule type" value="Genomic_DNA"/>
</dbReference>
<comment type="caution">
    <text evidence="2">The sequence shown here is derived from an EMBL/GenBank/DDBJ whole genome shotgun (WGS) entry which is preliminary data.</text>
</comment>
<dbReference type="Proteomes" id="UP000789405">
    <property type="component" value="Unassembled WGS sequence"/>
</dbReference>
<dbReference type="AlphaFoldDB" id="A0A9N9GYC0"/>
<sequence>YFKASANSIVLPARLENRAGPSLYANKLFGDFKLKIVRPGEEIHPLPHYQTKNNGRSRKHPGEFGGVNRRFRAGK</sequence>
<accession>A0A9N9GYC0</accession>
<keyword evidence="3" id="KW-1185">Reference proteome</keyword>
<proteinExistence type="predicted"/>
<protein>
    <submittedName>
        <fullName evidence="2">1351_t:CDS:1</fullName>
    </submittedName>
</protein>